<comment type="caution">
    <text evidence="3">The sequence shown here is derived from an EMBL/GenBank/DDBJ whole genome shotgun (WGS) entry which is preliminary data.</text>
</comment>
<gene>
    <name evidence="3" type="ORF">CGZ94_12885</name>
</gene>
<sequence length="326" mass="35158">MDYRRLGDSGLVVSALGVGCNSFGARTSAEEVVRIVDAAEEHGVTFFDTADSYSRGESERLLGQALRGRRNRFVIATKFGMDMGGANGPDFGARGSRRYVRVAVEESLRRLDTDFIDLIQFHTPDRGTPLEETLEVLDDLVTEGKVLHIGSSNRTAWEIVDADWIARSNGLQRFISAQNEYSLYNRSAEAELVPACRAMGIGILPYFPLAYGLLTGKYRRGEKAPEGSRLSGDSQAARLQGADFDKVEALQAYADERGISLLSVALGGLAAQPAVGSVISGISRPEQIAANVEAIEWEPSAADLEALDEVVPRGSGTGYASFATSR</sequence>
<organism evidence="3 4">
    <name type="scientific">Enemella evansiae</name>
    <dbReference type="NCBI Taxonomy" id="2016499"/>
    <lineage>
        <taxon>Bacteria</taxon>
        <taxon>Bacillati</taxon>
        <taxon>Actinomycetota</taxon>
        <taxon>Actinomycetes</taxon>
        <taxon>Propionibacteriales</taxon>
        <taxon>Propionibacteriaceae</taxon>
        <taxon>Enemella</taxon>
    </lineage>
</organism>
<dbReference type="RefSeq" id="WP_094405989.1">
    <property type="nucleotide sequence ID" value="NZ_NMVO01000014.1"/>
</dbReference>
<evidence type="ECO:0000259" key="2">
    <source>
        <dbReference type="Pfam" id="PF00248"/>
    </source>
</evidence>
<dbReference type="Gene3D" id="3.20.20.100">
    <property type="entry name" value="NADP-dependent oxidoreductase domain"/>
    <property type="match status" value="1"/>
</dbReference>
<dbReference type="AlphaFoldDB" id="A0A255GAN5"/>
<evidence type="ECO:0000313" key="3">
    <source>
        <dbReference type="EMBL" id="OYO12987.1"/>
    </source>
</evidence>
<dbReference type="Proteomes" id="UP000215896">
    <property type="component" value="Unassembled WGS sequence"/>
</dbReference>
<dbReference type="PANTHER" id="PTHR43364">
    <property type="entry name" value="NADH-SPECIFIC METHYLGLYOXAL REDUCTASE-RELATED"/>
    <property type="match status" value="1"/>
</dbReference>
<dbReference type="GO" id="GO:0016491">
    <property type="term" value="F:oxidoreductase activity"/>
    <property type="evidence" value="ECO:0007669"/>
    <property type="project" value="UniProtKB-KW"/>
</dbReference>
<dbReference type="EMBL" id="NMVO01000014">
    <property type="protein sequence ID" value="OYO12987.1"/>
    <property type="molecule type" value="Genomic_DNA"/>
</dbReference>
<dbReference type="PANTHER" id="PTHR43364:SF4">
    <property type="entry name" value="NAD(P)-LINKED OXIDOREDUCTASE SUPERFAMILY PROTEIN"/>
    <property type="match status" value="1"/>
</dbReference>
<keyword evidence="1" id="KW-0560">Oxidoreductase</keyword>
<dbReference type="Pfam" id="PF00248">
    <property type="entry name" value="Aldo_ket_red"/>
    <property type="match status" value="1"/>
</dbReference>
<accession>A0A4R6LSX8</accession>
<dbReference type="InterPro" id="IPR023210">
    <property type="entry name" value="NADP_OxRdtase_dom"/>
</dbReference>
<evidence type="ECO:0000313" key="4">
    <source>
        <dbReference type="Proteomes" id="UP000215896"/>
    </source>
</evidence>
<accession>A0A255GAN5</accession>
<proteinExistence type="predicted"/>
<dbReference type="InterPro" id="IPR050523">
    <property type="entry name" value="AKR_Detox_Biosynth"/>
</dbReference>
<dbReference type="GO" id="GO:0005829">
    <property type="term" value="C:cytosol"/>
    <property type="evidence" value="ECO:0007669"/>
    <property type="project" value="UniProtKB-ARBA"/>
</dbReference>
<dbReference type="SUPFAM" id="SSF51430">
    <property type="entry name" value="NAD(P)-linked oxidoreductase"/>
    <property type="match status" value="1"/>
</dbReference>
<keyword evidence="4" id="KW-1185">Reference proteome</keyword>
<dbReference type="OrthoDB" id="3664926at2"/>
<reference evidence="3 4" key="1">
    <citation type="submission" date="2017-07" db="EMBL/GenBank/DDBJ databases">
        <title>Draft whole genome sequences of clinical Proprionibacteriaceae strains.</title>
        <authorList>
            <person name="Bernier A.-M."/>
            <person name="Bernard K."/>
            <person name="Domingo M.-C."/>
        </authorList>
    </citation>
    <scope>NUCLEOTIDE SEQUENCE [LARGE SCALE GENOMIC DNA]</scope>
    <source>
        <strain evidence="3 4">NML 030167</strain>
    </source>
</reference>
<protein>
    <submittedName>
        <fullName evidence="3">Aldo/keto reductase</fullName>
    </submittedName>
</protein>
<dbReference type="InterPro" id="IPR036812">
    <property type="entry name" value="NAD(P)_OxRdtase_dom_sf"/>
</dbReference>
<dbReference type="PROSITE" id="PS51257">
    <property type="entry name" value="PROKAR_LIPOPROTEIN"/>
    <property type="match status" value="1"/>
</dbReference>
<name>A0A255GAN5_9ACTN</name>
<feature type="domain" description="NADP-dependent oxidoreductase" evidence="2">
    <location>
        <begin position="16"/>
        <end position="310"/>
    </location>
</feature>
<dbReference type="FunFam" id="3.20.20.100:FF:000004">
    <property type="entry name" value="Oxidoreductase, aldo/keto reductase"/>
    <property type="match status" value="1"/>
</dbReference>
<evidence type="ECO:0000256" key="1">
    <source>
        <dbReference type="ARBA" id="ARBA00023002"/>
    </source>
</evidence>